<dbReference type="InterPro" id="IPR041662">
    <property type="entry name" value="SusD-like_2"/>
</dbReference>
<dbReference type="OrthoDB" id="725917at2"/>
<evidence type="ECO:0000313" key="2">
    <source>
        <dbReference type="EMBL" id="SHF31522.1"/>
    </source>
</evidence>
<dbReference type="PROSITE" id="PS51257">
    <property type="entry name" value="PROKAR_LIPOPROTEIN"/>
    <property type="match status" value="1"/>
</dbReference>
<keyword evidence="3" id="KW-1185">Reference proteome</keyword>
<dbReference type="AlphaFoldDB" id="A0A1M5ANN1"/>
<evidence type="ECO:0000256" key="1">
    <source>
        <dbReference type="SAM" id="SignalP"/>
    </source>
</evidence>
<dbReference type="Pfam" id="PF12771">
    <property type="entry name" value="SusD-like_2"/>
    <property type="match status" value="1"/>
</dbReference>
<dbReference type="RefSeq" id="WP_073062126.1">
    <property type="nucleotide sequence ID" value="NZ_FQUS01000007.1"/>
</dbReference>
<dbReference type="InterPro" id="IPR011990">
    <property type="entry name" value="TPR-like_helical_dom_sf"/>
</dbReference>
<accession>A0A1M5ANN1</accession>
<reference evidence="2 3" key="1">
    <citation type="submission" date="2016-11" db="EMBL/GenBank/DDBJ databases">
        <authorList>
            <person name="Jaros S."/>
            <person name="Januszkiewicz K."/>
            <person name="Wedrychowicz H."/>
        </authorList>
    </citation>
    <scope>NUCLEOTIDE SEQUENCE [LARGE SCALE GENOMIC DNA]</scope>
    <source>
        <strain evidence="2 3">DSM 21986</strain>
    </source>
</reference>
<gene>
    <name evidence="2" type="ORF">SAMN05443144_107121</name>
</gene>
<dbReference type="EMBL" id="FQUS01000007">
    <property type="protein sequence ID" value="SHF31522.1"/>
    <property type="molecule type" value="Genomic_DNA"/>
</dbReference>
<organism evidence="2 3">
    <name type="scientific">Fodinibius roseus</name>
    <dbReference type="NCBI Taxonomy" id="1194090"/>
    <lineage>
        <taxon>Bacteria</taxon>
        <taxon>Pseudomonadati</taxon>
        <taxon>Balneolota</taxon>
        <taxon>Balneolia</taxon>
        <taxon>Balneolales</taxon>
        <taxon>Balneolaceae</taxon>
        <taxon>Fodinibius</taxon>
    </lineage>
</organism>
<proteinExistence type="predicted"/>
<sequence>MKKLILPIFALVLVLSSCTDELTNLNEDPKGASEVPGETLFTNAQVSLGTYLNSADVNLNIFKLISQYWASSTYTDESQFELTTRSIPSNLWSELYRDVLNDLESSAQLIEEDELLNTDVKQNQLAQIEILETLTYYELINIFGNIPYTEALNADNPQPVYDDAEMVYMSLMDSLDTAIGNLNPSADGFGEADIFYNGDVGQWVKFANSLKMRMGITIADSHPDVAQAAVEEASPNAFTSNADNAVIPFVSAPPHTNPIWEAEIQSNRDDFLPANTLVDHMNNLEDPRRPILFTEYQGEYKGGIYGLNNTYANFSHFGQMVLEPDFEGMILEYPEVEFIRAEAIARGWNVSGTVTTHYNNAIRADMEYWGVSDADITSYLTQPNVIYDPTGDYREQIGLQKWLALYLQGLQGWTEWRRLDAPTLNGVADPNVPITEDDIPTRFTYPVDEQNLNESNWEEASSAIGGDQLGTQLFWDVE</sequence>
<dbReference type="STRING" id="1194090.SAMN05443144_107121"/>
<name>A0A1M5ANN1_9BACT</name>
<dbReference type="SUPFAM" id="SSF48452">
    <property type="entry name" value="TPR-like"/>
    <property type="match status" value="1"/>
</dbReference>
<keyword evidence="1" id="KW-0732">Signal</keyword>
<feature type="chain" id="PRO_5012409223" evidence="1">
    <location>
        <begin position="20"/>
        <end position="478"/>
    </location>
</feature>
<evidence type="ECO:0000313" key="3">
    <source>
        <dbReference type="Proteomes" id="UP000184041"/>
    </source>
</evidence>
<dbReference type="Proteomes" id="UP000184041">
    <property type="component" value="Unassembled WGS sequence"/>
</dbReference>
<dbReference type="Gene3D" id="1.25.40.390">
    <property type="match status" value="1"/>
</dbReference>
<feature type="signal peptide" evidence="1">
    <location>
        <begin position="1"/>
        <end position="19"/>
    </location>
</feature>
<protein>
    <submittedName>
        <fullName evidence="2">Starch-binding associating with outer membrane</fullName>
    </submittedName>
</protein>